<evidence type="ECO:0000313" key="3">
    <source>
        <dbReference type="Proteomes" id="UP001163064"/>
    </source>
</evidence>
<dbReference type="RefSeq" id="WP_266604712.1">
    <property type="nucleotide sequence ID" value="NZ_JAPHNL010000316.1"/>
</dbReference>
<proteinExistence type="predicted"/>
<name>A0ABT3U2S9_9ACTN</name>
<gene>
    <name evidence="2" type="ORF">OFY01_28425</name>
</gene>
<protein>
    <submittedName>
        <fullName evidence="2">Uncharacterized protein</fullName>
    </submittedName>
</protein>
<feature type="region of interest" description="Disordered" evidence="1">
    <location>
        <begin position="1"/>
        <end position="21"/>
    </location>
</feature>
<feature type="compositionally biased region" description="Basic and acidic residues" evidence="1">
    <location>
        <begin position="10"/>
        <end position="21"/>
    </location>
</feature>
<evidence type="ECO:0000313" key="2">
    <source>
        <dbReference type="EMBL" id="MCX3063619.1"/>
    </source>
</evidence>
<organism evidence="2 3">
    <name type="scientific">Streptomyces beihaiensis</name>
    <dbReference type="NCBI Taxonomy" id="2984495"/>
    <lineage>
        <taxon>Bacteria</taxon>
        <taxon>Bacillati</taxon>
        <taxon>Actinomycetota</taxon>
        <taxon>Actinomycetes</taxon>
        <taxon>Kitasatosporales</taxon>
        <taxon>Streptomycetaceae</taxon>
        <taxon>Streptomyces</taxon>
    </lineage>
</organism>
<evidence type="ECO:0000256" key="1">
    <source>
        <dbReference type="SAM" id="MobiDB-lite"/>
    </source>
</evidence>
<reference evidence="2" key="1">
    <citation type="submission" date="2022-10" db="EMBL/GenBank/DDBJ databases">
        <title>Streptomyces beihaiensis sp. nov., a chitin degrading actinobacterium, isolated from shrimp pond soil.</title>
        <authorList>
            <person name="Xie J."/>
            <person name="Shen N."/>
        </authorList>
    </citation>
    <scope>NUCLEOTIDE SEQUENCE</scope>
    <source>
        <strain evidence="2">GXMU-J5</strain>
    </source>
</reference>
<dbReference type="Proteomes" id="UP001163064">
    <property type="component" value="Unassembled WGS sequence"/>
</dbReference>
<comment type="caution">
    <text evidence="2">The sequence shown here is derived from an EMBL/GenBank/DDBJ whole genome shotgun (WGS) entry which is preliminary data.</text>
</comment>
<dbReference type="EMBL" id="JAPHNL010000316">
    <property type="protein sequence ID" value="MCX3063619.1"/>
    <property type="molecule type" value="Genomic_DNA"/>
</dbReference>
<keyword evidence="3" id="KW-1185">Reference proteome</keyword>
<sequence>MSCAAARIRRAAEEERHSARRNDLTDTAVGLVIKTDTFPRD</sequence>
<accession>A0ABT3U2S9</accession>